<dbReference type="AlphaFoldDB" id="A0A8J2BMU3"/>
<dbReference type="EMBL" id="CAJNOB010000028">
    <property type="protein sequence ID" value="CAF0700233.1"/>
    <property type="molecule type" value="Genomic_DNA"/>
</dbReference>
<comment type="caution">
    <text evidence="2">The sequence shown here is derived from an EMBL/GenBank/DDBJ whole genome shotgun (WGS) entry which is preliminary data.</text>
</comment>
<accession>A0A8J2BMU3</accession>
<feature type="region of interest" description="Disordered" evidence="1">
    <location>
        <begin position="44"/>
        <end position="63"/>
    </location>
</feature>
<dbReference type="Proteomes" id="UP000663859">
    <property type="component" value="Unassembled WGS sequence"/>
</dbReference>
<evidence type="ECO:0000313" key="2">
    <source>
        <dbReference type="EMBL" id="CAF0700233.1"/>
    </source>
</evidence>
<keyword evidence="3" id="KW-1185">Reference proteome</keyword>
<name>A0A8J2BMU3_9BACT</name>
<proteinExistence type="predicted"/>
<sequence>MPSSEPTVVPNLSRFVDLVTLLASLQDTLLKKFPRARGHRLLPPTFGKNVSSPCPPSPKTRHSKLLGWFRNDLPRVRNGYPGS</sequence>
<evidence type="ECO:0000313" key="3">
    <source>
        <dbReference type="Proteomes" id="UP000663859"/>
    </source>
</evidence>
<organism evidence="2 3">
    <name type="scientific">Candidatus Methylacidithermus pantelleriae</name>
    <dbReference type="NCBI Taxonomy" id="2744239"/>
    <lineage>
        <taxon>Bacteria</taxon>
        <taxon>Pseudomonadati</taxon>
        <taxon>Verrucomicrobiota</taxon>
        <taxon>Methylacidiphilae</taxon>
        <taxon>Methylacidiphilales</taxon>
        <taxon>Methylacidiphilaceae</taxon>
        <taxon>Candidatus Methylacidithermus</taxon>
    </lineage>
</organism>
<evidence type="ECO:0000256" key="1">
    <source>
        <dbReference type="SAM" id="MobiDB-lite"/>
    </source>
</evidence>
<gene>
    <name evidence="2" type="ORF">MPNT_340012</name>
</gene>
<protein>
    <submittedName>
        <fullName evidence="2">Uncharacterized protein</fullName>
    </submittedName>
</protein>
<reference evidence="2" key="1">
    <citation type="submission" date="2021-02" db="EMBL/GenBank/DDBJ databases">
        <authorList>
            <person name="Cremers G."/>
            <person name="Picone N."/>
        </authorList>
    </citation>
    <scope>NUCLEOTIDE SEQUENCE</scope>
    <source>
        <strain evidence="2">PQ17</strain>
    </source>
</reference>